<evidence type="ECO:0000256" key="4">
    <source>
        <dbReference type="ARBA" id="ARBA00022692"/>
    </source>
</evidence>
<proteinExistence type="inferred from homology"/>
<comment type="similarity">
    <text evidence="2">Belongs to the galactose-3-O-sulfotransferase family.</text>
</comment>
<evidence type="ECO:0000256" key="10">
    <source>
        <dbReference type="SAM" id="Phobius"/>
    </source>
</evidence>
<sequence length="394" mass="45693">MDKTQDTKKNRGIYDKFHIIQNSQFIMTKKNLKLHWFPVFITLCLLVLWMTYSCSDSIVVHLEPEKRPMITSNGTCVSSCSPQNHIMYLKIHKCASSTVQNIFLRYGYKNNLTFALPDAANYLGNPAHFNVSMLPKDLTPSSGKVDIFAVHTRLSPSQHGQALHDDAMWVTVVRDPATLYESLFNFFHMAKPYNIALENISQHPLEKLMKLERYGGKFGKNQMLFDLGYEEDTPMWELQEIIRKIDSLFHIVMVAEYLEESLILMKDMLCWSLHDIVFFTKNARTDKYKTKLSNETKKIIRRLNSADVLLYDHFLAKHQTAVQTFGLKKMEDELASLRALRDEYYEDCGIREVNGYDKGLEFKEYSGQVSAYMVNNTDENCNLMSLPALHFIDK</sequence>
<protein>
    <recommendedName>
        <fullName evidence="13">Galactosylceramide sulfotransferase</fullName>
    </recommendedName>
</protein>
<evidence type="ECO:0000256" key="9">
    <source>
        <dbReference type="ARBA" id="ARBA00023180"/>
    </source>
</evidence>
<dbReference type="EMBL" id="CAXKWB010009156">
    <property type="protein sequence ID" value="CAL4093681.1"/>
    <property type="molecule type" value="Genomic_DNA"/>
</dbReference>
<dbReference type="PANTHER" id="PTHR14647">
    <property type="entry name" value="GALACTOSE-3-O-SULFOTRANSFERASE"/>
    <property type="match status" value="1"/>
</dbReference>
<dbReference type="PANTHER" id="PTHR14647:SF87">
    <property type="entry name" value="PUTATIVE-RELATED"/>
    <property type="match status" value="1"/>
</dbReference>
<evidence type="ECO:0000256" key="2">
    <source>
        <dbReference type="ARBA" id="ARBA00008124"/>
    </source>
</evidence>
<dbReference type="GO" id="GO:0000139">
    <property type="term" value="C:Golgi membrane"/>
    <property type="evidence" value="ECO:0007669"/>
    <property type="project" value="UniProtKB-SubCell"/>
</dbReference>
<dbReference type="InterPro" id="IPR027417">
    <property type="entry name" value="P-loop_NTPase"/>
</dbReference>
<dbReference type="Gene3D" id="3.40.50.300">
    <property type="entry name" value="P-loop containing nucleotide triphosphate hydrolases"/>
    <property type="match status" value="1"/>
</dbReference>
<feature type="transmembrane region" description="Helical" evidence="10">
    <location>
        <begin position="34"/>
        <end position="52"/>
    </location>
</feature>
<keyword evidence="6 10" id="KW-1133">Transmembrane helix</keyword>
<evidence type="ECO:0000256" key="8">
    <source>
        <dbReference type="ARBA" id="ARBA00023136"/>
    </source>
</evidence>
<keyword evidence="4 10" id="KW-0812">Transmembrane</keyword>
<comment type="caution">
    <text evidence="11">The sequence shown here is derived from an EMBL/GenBank/DDBJ whole genome shotgun (WGS) entry which is preliminary data.</text>
</comment>
<comment type="subcellular location">
    <subcellularLocation>
        <location evidence="1">Golgi apparatus membrane</location>
        <topology evidence="1">Single-pass type II membrane protein</topology>
    </subcellularLocation>
</comment>
<evidence type="ECO:0000313" key="11">
    <source>
        <dbReference type="EMBL" id="CAL4093681.1"/>
    </source>
</evidence>
<evidence type="ECO:0000313" key="12">
    <source>
        <dbReference type="Proteomes" id="UP001497623"/>
    </source>
</evidence>
<keyword evidence="7" id="KW-0333">Golgi apparatus</keyword>
<name>A0AAV2QR50_MEGNR</name>
<organism evidence="11 12">
    <name type="scientific">Meganyctiphanes norvegica</name>
    <name type="common">Northern krill</name>
    <name type="synonym">Thysanopoda norvegica</name>
    <dbReference type="NCBI Taxonomy" id="48144"/>
    <lineage>
        <taxon>Eukaryota</taxon>
        <taxon>Metazoa</taxon>
        <taxon>Ecdysozoa</taxon>
        <taxon>Arthropoda</taxon>
        <taxon>Crustacea</taxon>
        <taxon>Multicrustacea</taxon>
        <taxon>Malacostraca</taxon>
        <taxon>Eumalacostraca</taxon>
        <taxon>Eucarida</taxon>
        <taxon>Euphausiacea</taxon>
        <taxon>Euphausiidae</taxon>
        <taxon>Meganyctiphanes</taxon>
    </lineage>
</organism>
<dbReference type="Pfam" id="PF06990">
    <property type="entry name" value="Gal-3-0_sulfotr"/>
    <property type="match status" value="1"/>
</dbReference>
<evidence type="ECO:0008006" key="13">
    <source>
        <dbReference type="Google" id="ProtNLM"/>
    </source>
</evidence>
<dbReference type="Proteomes" id="UP001497623">
    <property type="component" value="Unassembled WGS sequence"/>
</dbReference>
<feature type="non-terminal residue" evidence="11">
    <location>
        <position position="394"/>
    </location>
</feature>
<keyword evidence="8 10" id="KW-0472">Membrane</keyword>
<evidence type="ECO:0000256" key="5">
    <source>
        <dbReference type="ARBA" id="ARBA00022968"/>
    </source>
</evidence>
<accession>A0AAV2QR50</accession>
<dbReference type="InterPro" id="IPR009729">
    <property type="entry name" value="Gal-3-0_sulfotransfrase"/>
</dbReference>
<evidence type="ECO:0000256" key="7">
    <source>
        <dbReference type="ARBA" id="ARBA00023034"/>
    </source>
</evidence>
<reference evidence="11 12" key="1">
    <citation type="submission" date="2024-05" db="EMBL/GenBank/DDBJ databases">
        <authorList>
            <person name="Wallberg A."/>
        </authorList>
    </citation>
    <scope>NUCLEOTIDE SEQUENCE [LARGE SCALE GENOMIC DNA]</scope>
</reference>
<keyword evidence="5" id="KW-0735">Signal-anchor</keyword>
<keyword evidence="12" id="KW-1185">Reference proteome</keyword>
<dbReference type="SUPFAM" id="SSF52540">
    <property type="entry name" value="P-loop containing nucleoside triphosphate hydrolases"/>
    <property type="match status" value="1"/>
</dbReference>
<dbReference type="AlphaFoldDB" id="A0AAV2QR50"/>
<evidence type="ECO:0000256" key="6">
    <source>
        <dbReference type="ARBA" id="ARBA00022989"/>
    </source>
</evidence>
<dbReference type="GO" id="GO:0001733">
    <property type="term" value="F:galactosylceramide sulfotransferase activity"/>
    <property type="evidence" value="ECO:0007669"/>
    <property type="project" value="InterPro"/>
</dbReference>
<gene>
    <name evidence="11" type="ORF">MNOR_LOCUS14936</name>
</gene>
<keyword evidence="3" id="KW-0808">Transferase</keyword>
<keyword evidence="9" id="KW-0325">Glycoprotein</keyword>
<dbReference type="GO" id="GO:0009247">
    <property type="term" value="P:glycolipid biosynthetic process"/>
    <property type="evidence" value="ECO:0007669"/>
    <property type="project" value="InterPro"/>
</dbReference>
<evidence type="ECO:0000256" key="3">
    <source>
        <dbReference type="ARBA" id="ARBA00022679"/>
    </source>
</evidence>
<evidence type="ECO:0000256" key="1">
    <source>
        <dbReference type="ARBA" id="ARBA00004323"/>
    </source>
</evidence>